<reference evidence="9" key="1">
    <citation type="journal article" date="2018" name="Int. J. Syst. Evol. Microbiol.">
        <title>Carboxylicivirga sediminis sp. nov., isolated from coastal sediment.</title>
        <authorList>
            <person name="Wang F.Q."/>
            <person name="Ren L.H."/>
            <person name="Zou R.J."/>
            <person name="Sun Y.Z."/>
            <person name="Liu X.J."/>
            <person name="Jiang F."/>
            <person name="Liu L.J."/>
        </authorList>
    </citation>
    <scope>NUCLEOTIDE SEQUENCE</scope>
    <source>
        <strain evidence="9">JR1</strain>
    </source>
</reference>
<keyword evidence="1" id="KW-0547">Nucleotide-binding</keyword>
<gene>
    <name evidence="9" type="ORF">KDU71_20255</name>
</gene>
<dbReference type="PROSITE" id="PS00676">
    <property type="entry name" value="SIGMA54_INTERACT_2"/>
    <property type="match status" value="1"/>
</dbReference>
<keyword evidence="10" id="KW-1185">Reference proteome</keyword>
<evidence type="ECO:0000256" key="3">
    <source>
        <dbReference type="ARBA" id="ARBA00023015"/>
    </source>
</evidence>
<dbReference type="PROSITE" id="PS50110">
    <property type="entry name" value="RESPONSE_REGULATORY"/>
    <property type="match status" value="1"/>
</dbReference>
<evidence type="ECO:0000256" key="2">
    <source>
        <dbReference type="ARBA" id="ARBA00022840"/>
    </source>
</evidence>
<feature type="domain" description="Sigma-54 factor interaction" evidence="7">
    <location>
        <begin position="143"/>
        <end position="373"/>
    </location>
</feature>
<dbReference type="PROSITE" id="PS00688">
    <property type="entry name" value="SIGMA54_INTERACT_3"/>
    <property type="match status" value="1"/>
</dbReference>
<dbReference type="SMART" id="SM00448">
    <property type="entry name" value="REC"/>
    <property type="match status" value="1"/>
</dbReference>
<feature type="domain" description="Response regulatory" evidence="8">
    <location>
        <begin position="2"/>
        <end position="116"/>
    </location>
</feature>
<accession>A0A941IYI5</accession>
<dbReference type="GO" id="GO:0005524">
    <property type="term" value="F:ATP binding"/>
    <property type="evidence" value="ECO:0007669"/>
    <property type="project" value="UniProtKB-KW"/>
</dbReference>
<keyword evidence="4" id="KW-0238">DNA-binding</keyword>
<dbReference type="Gene3D" id="3.40.50.2300">
    <property type="match status" value="1"/>
</dbReference>
<dbReference type="FunFam" id="3.40.50.300:FF:000006">
    <property type="entry name" value="DNA-binding transcriptional regulator NtrC"/>
    <property type="match status" value="1"/>
</dbReference>
<keyword evidence="5" id="KW-0804">Transcription</keyword>
<proteinExistence type="predicted"/>
<evidence type="ECO:0000256" key="4">
    <source>
        <dbReference type="ARBA" id="ARBA00023125"/>
    </source>
</evidence>
<dbReference type="InterPro" id="IPR001789">
    <property type="entry name" value="Sig_transdc_resp-reg_receiver"/>
</dbReference>
<dbReference type="SUPFAM" id="SSF52540">
    <property type="entry name" value="P-loop containing nucleoside triphosphate hydrolases"/>
    <property type="match status" value="1"/>
</dbReference>
<keyword evidence="3" id="KW-0805">Transcription regulation</keyword>
<dbReference type="GO" id="GO:0003677">
    <property type="term" value="F:DNA binding"/>
    <property type="evidence" value="ECO:0007669"/>
    <property type="project" value="UniProtKB-KW"/>
</dbReference>
<evidence type="ECO:0000259" key="8">
    <source>
        <dbReference type="PROSITE" id="PS50110"/>
    </source>
</evidence>
<dbReference type="Gene3D" id="1.10.10.60">
    <property type="entry name" value="Homeodomain-like"/>
    <property type="match status" value="1"/>
</dbReference>
<dbReference type="PANTHER" id="PTHR32071:SF121">
    <property type="entry name" value="SIGMA L-DEPENDENT TRANSCRIPTIONAL REGULATOR YQIR-RELATED"/>
    <property type="match status" value="1"/>
</dbReference>
<reference evidence="9" key="2">
    <citation type="submission" date="2021-04" db="EMBL/GenBank/DDBJ databases">
        <authorList>
            <person name="Zhang T."/>
            <person name="Zhang Y."/>
            <person name="Lu D."/>
            <person name="Zuo D."/>
            <person name="Du Z."/>
        </authorList>
    </citation>
    <scope>NUCLEOTIDE SEQUENCE</scope>
    <source>
        <strain evidence="9">JR1</strain>
    </source>
</reference>
<dbReference type="GO" id="GO:0000160">
    <property type="term" value="P:phosphorelay signal transduction system"/>
    <property type="evidence" value="ECO:0007669"/>
    <property type="project" value="InterPro"/>
</dbReference>
<dbReference type="InterPro" id="IPR025944">
    <property type="entry name" value="Sigma_54_int_dom_CS"/>
</dbReference>
<feature type="modified residue" description="4-aspartylphosphate" evidence="6">
    <location>
        <position position="51"/>
    </location>
</feature>
<dbReference type="Gene3D" id="3.40.50.300">
    <property type="entry name" value="P-loop containing nucleotide triphosphate hydrolases"/>
    <property type="match status" value="1"/>
</dbReference>
<dbReference type="CDD" id="cd00156">
    <property type="entry name" value="REC"/>
    <property type="match status" value="1"/>
</dbReference>
<dbReference type="GO" id="GO:0006355">
    <property type="term" value="P:regulation of DNA-templated transcription"/>
    <property type="evidence" value="ECO:0007669"/>
    <property type="project" value="InterPro"/>
</dbReference>
<dbReference type="SMART" id="SM00382">
    <property type="entry name" value="AAA"/>
    <property type="match status" value="1"/>
</dbReference>
<dbReference type="Gene3D" id="1.10.8.60">
    <property type="match status" value="1"/>
</dbReference>
<dbReference type="Pfam" id="PF00072">
    <property type="entry name" value="Response_reg"/>
    <property type="match status" value="1"/>
</dbReference>
<keyword evidence="6" id="KW-0597">Phosphoprotein</keyword>
<dbReference type="InterPro" id="IPR003593">
    <property type="entry name" value="AAA+_ATPase"/>
</dbReference>
<organism evidence="9 10">
    <name type="scientific">Carboxylicivirga sediminis</name>
    <dbReference type="NCBI Taxonomy" id="2006564"/>
    <lineage>
        <taxon>Bacteria</taxon>
        <taxon>Pseudomonadati</taxon>
        <taxon>Bacteroidota</taxon>
        <taxon>Bacteroidia</taxon>
        <taxon>Marinilabiliales</taxon>
        <taxon>Marinilabiliaceae</taxon>
        <taxon>Carboxylicivirga</taxon>
    </lineage>
</organism>
<dbReference type="SUPFAM" id="SSF52172">
    <property type="entry name" value="CheY-like"/>
    <property type="match status" value="1"/>
</dbReference>
<keyword evidence="2" id="KW-0067">ATP-binding</keyword>
<dbReference type="EMBL" id="JAGTAR010000043">
    <property type="protein sequence ID" value="MBR8537916.1"/>
    <property type="molecule type" value="Genomic_DNA"/>
</dbReference>
<dbReference type="InterPro" id="IPR002078">
    <property type="entry name" value="Sigma_54_int"/>
</dbReference>
<evidence type="ECO:0000256" key="6">
    <source>
        <dbReference type="PROSITE-ProRule" id="PRU00169"/>
    </source>
</evidence>
<dbReference type="RefSeq" id="WP_212192941.1">
    <property type="nucleotide sequence ID" value="NZ_JAGTAR010000043.1"/>
</dbReference>
<name>A0A941IYI5_9BACT</name>
<comment type="caution">
    <text evidence="9">The sequence shown here is derived from an EMBL/GenBank/DDBJ whole genome shotgun (WGS) entry which is preliminary data.</text>
</comment>
<dbReference type="InterPro" id="IPR058031">
    <property type="entry name" value="AAA_lid_NorR"/>
</dbReference>
<dbReference type="Pfam" id="PF25601">
    <property type="entry name" value="AAA_lid_14"/>
    <property type="match status" value="1"/>
</dbReference>
<protein>
    <submittedName>
        <fullName evidence="9">Sigma-54-dependent Fis family transcriptional regulator</fullName>
    </submittedName>
</protein>
<sequence>MRINIIEDDRVFNKLIEHTLKLNPEYEVSTFFNGKDFIRSLDNNPDVVTLDLGLPDFTGNEILRKIKRYNPEIDVIIISGQDDVSTAVQLLREGAYDYITKDENIKERLLHAINNIKNKQSLKNEITQLKTEIGNKYDYKNAIIGDSPAIKAVYALIDKAVNVPNINVSVYGETGTGKELIAKTIHYNSPRKDKPFIAVNMGAIPRELIESELFGHEKGAFTGAINTKKGKFEEADGGTVFLDEIGEMDFNLQVKLLRVLQEREITRVGGNAVIKINTRIITATNKDLAEESRKGNFREDLYYRLLGLPIHLPSLKDRNKDVLLLSSFFLKAFCKENGLKKIDLTPRAKKKLLSYNFPGNVRELKAIVELAAVLTNTNIIDEEHIVYNSTQGEMEMFGREMTLKEYTESIIRHFLKKYNNNVLKVAAKLDIGKSTIYNLIKRDKEAELN</sequence>
<dbReference type="InterPro" id="IPR011006">
    <property type="entry name" value="CheY-like_superfamily"/>
</dbReference>
<dbReference type="PANTHER" id="PTHR32071">
    <property type="entry name" value="TRANSCRIPTIONAL REGULATORY PROTEIN"/>
    <property type="match status" value="1"/>
</dbReference>
<evidence type="ECO:0000259" key="7">
    <source>
        <dbReference type="PROSITE" id="PS50045"/>
    </source>
</evidence>
<dbReference type="InterPro" id="IPR025943">
    <property type="entry name" value="Sigma_54_int_dom_ATP-bd_2"/>
</dbReference>
<dbReference type="Proteomes" id="UP000679220">
    <property type="component" value="Unassembled WGS sequence"/>
</dbReference>
<dbReference type="PROSITE" id="PS50045">
    <property type="entry name" value="SIGMA54_INTERACT_4"/>
    <property type="match status" value="1"/>
</dbReference>
<dbReference type="AlphaFoldDB" id="A0A941IYI5"/>
<dbReference type="Pfam" id="PF00158">
    <property type="entry name" value="Sigma54_activat"/>
    <property type="match status" value="1"/>
</dbReference>
<evidence type="ECO:0000313" key="9">
    <source>
        <dbReference type="EMBL" id="MBR8537916.1"/>
    </source>
</evidence>
<dbReference type="SUPFAM" id="SSF46689">
    <property type="entry name" value="Homeodomain-like"/>
    <property type="match status" value="1"/>
</dbReference>
<dbReference type="InterPro" id="IPR009057">
    <property type="entry name" value="Homeodomain-like_sf"/>
</dbReference>
<evidence type="ECO:0000313" key="10">
    <source>
        <dbReference type="Proteomes" id="UP000679220"/>
    </source>
</evidence>
<evidence type="ECO:0000256" key="5">
    <source>
        <dbReference type="ARBA" id="ARBA00023163"/>
    </source>
</evidence>
<evidence type="ECO:0000256" key="1">
    <source>
        <dbReference type="ARBA" id="ARBA00022741"/>
    </source>
</evidence>
<dbReference type="CDD" id="cd00009">
    <property type="entry name" value="AAA"/>
    <property type="match status" value="1"/>
</dbReference>
<dbReference type="InterPro" id="IPR027417">
    <property type="entry name" value="P-loop_NTPase"/>
</dbReference>